<dbReference type="GO" id="GO:0034511">
    <property type="term" value="F:U3 snoRNA binding"/>
    <property type="evidence" value="ECO:0007669"/>
    <property type="project" value="TreeGrafter"/>
</dbReference>
<dbReference type="GO" id="GO:0003924">
    <property type="term" value="F:GTPase activity"/>
    <property type="evidence" value="ECO:0007669"/>
    <property type="project" value="TreeGrafter"/>
</dbReference>
<dbReference type="SMART" id="SM00785">
    <property type="entry name" value="AARP2CN"/>
    <property type="match status" value="1"/>
</dbReference>
<name>A0AAD3HF44_9STRA</name>
<gene>
    <name evidence="5" type="ORF">CTEN210_17169</name>
</gene>
<dbReference type="GO" id="GO:0005634">
    <property type="term" value="C:nucleus"/>
    <property type="evidence" value="ECO:0007669"/>
    <property type="project" value="InterPro"/>
</dbReference>
<feature type="compositionally biased region" description="Basic residues" evidence="2">
    <location>
        <begin position="1"/>
        <end position="27"/>
    </location>
</feature>
<proteinExistence type="inferred from homology"/>
<dbReference type="Pfam" id="PF04950">
    <property type="entry name" value="RIBIOP_C"/>
    <property type="match status" value="1"/>
</dbReference>
<dbReference type="InterPro" id="IPR007034">
    <property type="entry name" value="BMS1_TSR1_C"/>
</dbReference>
<dbReference type="SMART" id="SM01362">
    <property type="entry name" value="DUF663"/>
    <property type="match status" value="1"/>
</dbReference>
<feature type="domain" description="AARP2CN" evidence="3">
    <location>
        <begin position="353"/>
        <end position="438"/>
    </location>
</feature>
<dbReference type="Proteomes" id="UP001054902">
    <property type="component" value="Unassembled WGS sequence"/>
</dbReference>
<comment type="similarity">
    <text evidence="1">Belongs to the TRAFAC class translation factor GTPase superfamily. Bms1-like GTPase family. TSR1 subfamily.</text>
</comment>
<accession>A0AAD3HF44</accession>
<feature type="domain" description="Ribosome biogenesis protein BMS1/TSR1 C-terminal" evidence="4">
    <location>
        <begin position="591"/>
        <end position="921"/>
    </location>
</feature>
<dbReference type="EMBL" id="BLLK01000069">
    <property type="protein sequence ID" value="GFH60693.1"/>
    <property type="molecule type" value="Genomic_DNA"/>
</dbReference>
<dbReference type="GO" id="GO:0030688">
    <property type="term" value="C:preribosome, small subunit precursor"/>
    <property type="evidence" value="ECO:0007669"/>
    <property type="project" value="TreeGrafter"/>
</dbReference>
<dbReference type="InterPro" id="IPR039761">
    <property type="entry name" value="Bms1/Tsr1"/>
</dbReference>
<protein>
    <submittedName>
        <fullName evidence="5">Pre-rRNA-processing protein TSR1</fullName>
    </submittedName>
</protein>
<feature type="region of interest" description="Disordered" evidence="2">
    <location>
        <begin position="1"/>
        <end position="72"/>
    </location>
</feature>
<dbReference type="PANTHER" id="PTHR12858">
    <property type="entry name" value="RIBOSOME BIOGENESIS PROTEIN"/>
    <property type="match status" value="1"/>
</dbReference>
<dbReference type="GO" id="GO:0005525">
    <property type="term" value="F:GTP binding"/>
    <property type="evidence" value="ECO:0007669"/>
    <property type="project" value="TreeGrafter"/>
</dbReference>
<evidence type="ECO:0000259" key="4">
    <source>
        <dbReference type="SMART" id="SM01362"/>
    </source>
</evidence>
<dbReference type="PANTHER" id="PTHR12858:SF1">
    <property type="entry name" value="PRE-RRNA-PROCESSING PROTEIN TSR1 HOMOLOG"/>
    <property type="match status" value="1"/>
</dbReference>
<dbReference type="AlphaFoldDB" id="A0AAD3HF44"/>
<keyword evidence="6" id="KW-1185">Reference proteome</keyword>
<evidence type="ECO:0000313" key="5">
    <source>
        <dbReference type="EMBL" id="GFH60693.1"/>
    </source>
</evidence>
<organism evidence="5 6">
    <name type="scientific">Chaetoceros tenuissimus</name>
    <dbReference type="NCBI Taxonomy" id="426638"/>
    <lineage>
        <taxon>Eukaryota</taxon>
        <taxon>Sar</taxon>
        <taxon>Stramenopiles</taxon>
        <taxon>Ochrophyta</taxon>
        <taxon>Bacillariophyta</taxon>
        <taxon>Coscinodiscophyceae</taxon>
        <taxon>Chaetocerotophycidae</taxon>
        <taxon>Chaetocerotales</taxon>
        <taxon>Chaetocerotaceae</taxon>
        <taxon>Chaetoceros</taxon>
    </lineage>
</organism>
<evidence type="ECO:0000256" key="1">
    <source>
        <dbReference type="ARBA" id="ARBA00038288"/>
    </source>
</evidence>
<evidence type="ECO:0000313" key="6">
    <source>
        <dbReference type="Proteomes" id="UP001054902"/>
    </source>
</evidence>
<dbReference type="GO" id="GO:0000479">
    <property type="term" value="P:endonucleolytic cleavage of tricistronic rRNA transcript (SSU-rRNA, 5.8S rRNA, LSU-rRNA)"/>
    <property type="evidence" value="ECO:0007669"/>
    <property type="project" value="TreeGrafter"/>
</dbReference>
<evidence type="ECO:0000256" key="2">
    <source>
        <dbReference type="SAM" id="MobiDB-lite"/>
    </source>
</evidence>
<dbReference type="InterPro" id="IPR012948">
    <property type="entry name" value="AARP2CN"/>
</dbReference>
<dbReference type="Pfam" id="PF08142">
    <property type="entry name" value="AARP2CN"/>
    <property type="match status" value="1"/>
</dbReference>
<dbReference type="GO" id="GO:0000462">
    <property type="term" value="P:maturation of SSU-rRNA from tricistronic rRNA transcript (SSU-rRNA, 5.8S rRNA, LSU-rRNA)"/>
    <property type="evidence" value="ECO:0007669"/>
    <property type="project" value="TreeGrafter"/>
</dbReference>
<comment type="caution">
    <text evidence="5">The sequence shown here is derived from an EMBL/GenBank/DDBJ whole genome shotgun (WGS) entry which is preliminary data.</text>
</comment>
<evidence type="ECO:0000259" key="3">
    <source>
        <dbReference type="SMART" id="SM00785"/>
    </source>
</evidence>
<feature type="compositionally biased region" description="Basic and acidic residues" evidence="2">
    <location>
        <begin position="53"/>
        <end position="72"/>
    </location>
</feature>
<sequence>MPHSHRASSLKQSNKSHKSGKASKRSINRQQGGKIQNRVGVKKRGLTGAASKAKADRMHMAKQRREASKDKLWQQRRVQGRLNVRNADSAIVPRVVGIVSLSDREFELEKIVKDFLVDSADKKIGADENSSAVTAMFSKYKKEGNVTFLSNTTAFRSLYKIEGTNDLNDEDASVQAALDLARVCDVIVFLLDGNDTNNNSNAVPITGMSIGDGSSTRTSTTHVQQDFDHLISSRGDRVLSAIKAQGLPTPITVLVNFEGGEDEETMSLNSCQSLKSIRRSALKKKMELKKYLSRFATTEFGENAGKVMEIDIPEESDEDEMKDDTAKNMLIVGKSRKMLPDALIGKGEDPYPTRAAFIRTICTMSASPPKWVSEMPRPFVLSNNNALGEGFSYDKTSQELRITGFIRGKMPFDVNSLVHVPCVGTFGVKQILKSNSPTLQRRKGKINADDGVSDILATCDVNEREPIEMFANPDALEGEQNLIGFDDENYGYDDDGVVEEKQDDNFARPAGWNDYQSAWLDAIKGDDDDFSDDGIDHGELAAELNKKKDKAEITGMEMDAEDDKRISAEERQALLNQRKKDHDEELEFPDEVQVDEDEKASERFARYRSLKSFRKSYWDPKENLPETYASVFHFGSFRATQSDIMADMRDIMQAAEAKFNEAIEKSKGSKDGDADIGNMSDDSEEDLLEGCVESGTYVTLVLEGVSAEAVSRISSTALLVAVGLLPHENKVSVLHMGLTETTQCDELGPNDMPVKSKDNIIFRCGWRTWQGRPVFSQNNLNSDKHKFERFMPTGGSFFASSVFGPVTYTPCPVLAFRRTNTGNTRFIALGSMIGADVDRIVVKRIVLTGYPTRVHKRHATVKYMFYNPDDVKWFKPAEIVTKHGLQGNIIDSVGDHGTMKCLFNAPIKQHDTVCLNLYKRIYPKYSPVEYTDENGEVVKKNIVVL</sequence>
<reference evidence="5 6" key="1">
    <citation type="journal article" date="2021" name="Sci. Rep.">
        <title>The genome of the diatom Chaetoceros tenuissimus carries an ancient integrated fragment of an extant virus.</title>
        <authorList>
            <person name="Hongo Y."/>
            <person name="Kimura K."/>
            <person name="Takaki Y."/>
            <person name="Yoshida Y."/>
            <person name="Baba S."/>
            <person name="Kobayashi G."/>
            <person name="Nagasaki K."/>
            <person name="Hano T."/>
            <person name="Tomaru Y."/>
        </authorList>
    </citation>
    <scope>NUCLEOTIDE SEQUENCE [LARGE SCALE GENOMIC DNA]</scope>
    <source>
        <strain evidence="5 6">NIES-3715</strain>
    </source>
</reference>